<keyword evidence="4" id="KW-0186">Copper</keyword>
<dbReference type="AlphaFoldDB" id="A0A9W8QLG6"/>
<reference evidence="5" key="1">
    <citation type="journal article" date="2023" name="Access Microbiol">
        <title>De-novo genome assembly for Akanthomyces muscarius, a biocontrol agent of insect agricultural pests.</title>
        <authorList>
            <person name="Erdos Z."/>
            <person name="Studholme D.J."/>
            <person name="Raymond B."/>
            <person name="Sharma M."/>
        </authorList>
    </citation>
    <scope>NUCLEOTIDE SEQUENCE</scope>
    <source>
        <strain evidence="5">Ve6</strain>
    </source>
</reference>
<dbReference type="InterPro" id="IPR007274">
    <property type="entry name" value="Cop_transporter"/>
</dbReference>
<keyword evidence="2 4" id="KW-1133">Transmembrane helix</keyword>
<evidence type="ECO:0000256" key="2">
    <source>
        <dbReference type="ARBA" id="ARBA00022989"/>
    </source>
</evidence>
<dbReference type="GO" id="GO:0005375">
    <property type="term" value="F:copper ion transmembrane transporter activity"/>
    <property type="evidence" value="ECO:0007669"/>
    <property type="project" value="UniProtKB-UniRule"/>
</dbReference>
<dbReference type="Pfam" id="PF04145">
    <property type="entry name" value="Ctr"/>
    <property type="match status" value="1"/>
</dbReference>
<keyword evidence="1 4" id="KW-0812">Transmembrane</keyword>
<dbReference type="GO" id="GO:0016020">
    <property type="term" value="C:membrane"/>
    <property type="evidence" value="ECO:0007669"/>
    <property type="project" value="UniProtKB-SubCell"/>
</dbReference>
<evidence type="ECO:0000256" key="4">
    <source>
        <dbReference type="RuleBase" id="RU367022"/>
    </source>
</evidence>
<name>A0A9W8QLG6_AKAMU</name>
<dbReference type="KEGG" id="amus:LMH87_008340"/>
<keyword evidence="4" id="KW-0813">Transport</keyword>
<dbReference type="Proteomes" id="UP001144673">
    <property type="component" value="Unassembled WGS sequence"/>
</dbReference>
<feature type="transmembrane region" description="Helical" evidence="4">
    <location>
        <begin position="37"/>
        <end position="56"/>
    </location>
</feature>
<keyword evidence="3 4" id="KW-0472">Membrane</keyword>
<dbReference type="EMBL" id="JAJHUN010000005">
    <property type="protein sequence ID" value="KAJ4159438.1"/>
    <property type="molecule type" value="Genomic_DNA"/>
</dbReference>
<dbReference type="RefSeq" id="XP_056057437.1">
    <property type="nucleotide sequence ID" value="XM_056197252.1"/>
</dbReference>
<dbReference type="GeneID" id="80895499"/>
<comment type="similarity">
    <text evidence="4">Belongs to the copper transporter (Ctr) (TC 1.A.56) family. SLC31A subfamily.</text>
</comment>
<accession>A0A9W8QLG6</accession>
<evidence type="ECO:0000256" key="1">
    <source>
        <dbReference type="ARBA" id="ARBA00022692"/>
    </source>
</evidence>
<proteinExistence type="inferred from homology"/>
<protein>
    <recommendedName>
        <fullName evidence="4">Copper transport protein</fullName>
    </recommendedName>
</protein>
<comment type="caution">
    <text evidence="5">The sequence shown here is derived from an EMBL/GenBank/DDBJ whole genome shotgun (WGS) entry which is preliminary data.</text>
</comment>
<evidence type="ECO:0000313" key="6">
    <source>
        <dbReference type="Proteomes" id="UP001144673"/>
    </source>
</evidence>
<dbReference type="PANTHER" id="PTHR12483">
    <property type="entry name" value="SOLUTE CARRIER FAMILY 31 COPPER TRANSPORTERS"/>
    <property type="match status" value="1"/>
</dbReference>
<feature type="transmembrane region" description="Helical" evidence="4">
    <location>
        <begin position="126"/>
        <end position="144"/>
    </location>
</feature>
<keyword evidence="4" id="KW-0406">Ion transport</keyword>
<sequence>MDHGTASMNACKVDMLWNWNVKDTCFLASGWHITSNGMMAASCIGVALLVVLLEALRVMGKKYDGMILAQMRQRGNAVLVASAQLYDEDIANGRGARQSFRPAPIIPSSRSTIVIRGSPVQQAIRAVIYAVVCGVAYIIMLLAMSFNGAIILSIVAGAGLGKFLTDWLSLTIELRGDGNKEQVEGIEDLTVCCR</sequence>
<evidence type="ECO:0000313" key="5">
    <source>
        <dbReference type="EMBL" id="KAJ4159438.1"/>
    </source>
</evidence>
<organism evidence="5 6">
    <name type="scientific">Akanthomyces muscarius</name>
    <name type="common">Entomopathogenic fungus</name>
    <name type="synonym">Lecanicillium muscarium</name>
    <dbReference type="NCBI Taxonomy" id="2231603"/>
    <lineage>
        <taxon>Eukaryota</taxon>
        <taxon>Fungi</taxon>
        <taxon>Dikarya</taxon>
        <taxon>Ascomycota</taxon>
        <taxon>Pezizomycotina</taxon>
        <taxon>Sordariomycetes</taxon>
        <taxon>Hypocreomycetidae</taxon>
        <taxon>Hypocreales</taxon>
        <taxon>Cordycipitaceae</taxon>
        <taxon>Akanthomyces</taxon>
    </lineage>
</organism>
<keyword evidence="6" id="KW-1185">Reference proteome</keyword>
<comment type="subcellular location">
    <subcellularLocation>
        <location evidence="4">Membrane</location>
        <topology evidence="4">Multi-pass membrane protein</topology>
    </subcellularLocation>
</comment>
<dbReference type="PANTHER" id="PTHR12483:SF79">
    <property type="entry name" value="COPPER TRANSPORT PROTEIN"/>
    <property type="match status" value="1"/>
</dbReference>
<gene>
    <name evidence="5" type="ORF">LMH87_008340</name>
</gene>
<evidence type="ECO:0000256" key="3">
    <source>
        <dbReference type="ARBA" id="ARBA00023136"/>
    </source>
</evidence>
<keyword evidence="4" id="KW-0187">Copper transport</keyword>